<dbReference type="EMBL" id="AP018795">
    <property type="protein sequence ID" value="BBF66707.1"/>
    <property type="molecule type" value="Genomic_DNA"/>
</dbReference>
<feature type="region of interest" description="Disordered" evidence="1">
    <location>
        <begin position="1"/>
        <end position="59"/>
    </location>
</feature>
<keyword evidence="3" id="KW-1185">Reference proteome</keyword>
<gene>
    <name evidence="2" type="ORF">AFERRID_29250</name>
</gene>
<evidence type="ECO:0000313" key="3">
    <source>
        <dbReference type="Proteomes" id="UP000280188"/>
    </source>
</evidence>
<protein>
    <submittedName>
        <fullName evidence="2">Uncharacterized protein</fullName>
    </submittedName>
</protein>
<evidence type="ECO:0000313" key="2">
    <source>
        <dbReference type="EMBL" id="BBF66707.1"/>
    </source>
</evidence>
<dbReference type="AlphaFoldDB" id="A0A2Z6IND3"/>
<reference evidence="2 3" key="1">
    <citation type="journal article" date="2018" name="Microbiol. Resour. Announc.">
        <title>Complete Genome Sequence of Acidithiobacillus ferridurans JCM 18981.</title>
        <authorList>
            <person name="Miyauchi T."/>
            <person name="Kouzuma A."/>
            <person name="Abe T."/>
            <person name="Watanabe K."/>
        </authorList>
    </citation>
    <scope>NUCLEOTIDE SEQUENCE [LARGE SCALE GENOMIC DNA]</scope>
    <source>
        <strain evidence="3">ATCC 33020 / DSM 29468 / JCM 18981 / 11Fe</strain>
    </source>
</reference>
<proteinExistence type="predicted"/>
<accession>A0A2Z6IND3</accession>
<dbReference type="KEGG" id="afj:AFERRID_29250"/>
<dbReference type="RefSeq" id="WP_126605596.1">
    <property type="nucleotide sequence ID" value="NZ_AP018795.1"/>
</dbReference>
<organism evidence="2 3">
    <name type="scientific">Acidithiobacillus ferridurans</name>
    <dbReference type="NCBI Taxonomy" id="1232575"/>
    <lineage>
        <taxon>Bacteria</taxon>
        <taxon>Pseudomonadati</taxon>
        <taxon>Pseudomonadota</taxon>
        <taxon>Acidithiobacillia</taxon>
        <taxon>Acidithiobacillales</taxon>
        <taxon>Acidithiobacillaceae</taxon>
        <taxon>Acidithiobacillus</taxon>
    </lineage>
</organism>
<name>A0A2Z6IND3_ACIFI</name>
<dbReference type="Proteomes" id="UP000280188">
    <property type="component" value="Chromosome"/>
</dbReference>
<evidence type="ECO:0000256" key="1">
    <source>
        <dbReference type="SAM" id="MobiDB-lite"/>
    </source>
</evidence>
<sequence length="73" mass="7680">MLAAQAKARQATSTGGAAPQHKANLPEAAKGETRDAIAEPPERLDPHTADPIAPGRTMPDLQMQGLFFGWGCL</sequence>
<feature type="compositionally biased region" description="Basic and acidic residues" evidence="1">
    <location>
        <begin position="29"/>
        <end position="48"/>
    </location>
</feature>